<proteinExistence type="inferred from homology"/>
<dbReference type="Gene3D" id="3.10.430.100">
    <property type="entry name" value="Ribosomal protein L9, C-terminal domain"/>
    <property type="match status" value="1"/>
</dbReference>
<comment type="caution">
    <text evidence="9">The sequence shown here is derived from an EMBL/GenBank/DDBJ whole genome shotgun (WGS) entry which is preliminary data.</text>
</comment>
<dbReference type="Pfam" id="PF01281">
    <property type="entry name" value="Ribosomal_L9_N"/>
    <property type="match status" value="1"/>
</dbReference>
<evidence type="ECO:0000256" key="7">
    <source>
        <dbReference type="HAMAP-Rule" id="MF_00503"/>
    </source>
</evidence>
<evidence type="ECO:0000313" key="9">
    <source>
        <dbReference type="EMBL" id="MBC8562718.1"/>
    </source>
</evidence>
<organism evidence="9 10">
    <name type="scientific">Jutongia huaianensis</name>
    <dbReference type="NCBI Taxonomy" id="2763668"/>
    <lineage>
        <taxon>Bacteria</taxon>
        <taxon>Bacillati</taxon>
        <taxon>Bacillota</taxon>
        <taxon>Clostridia</taxon>
        <taxon>Lachnospirales</taxon>
        <taxon>Lachnospiraceae</taxon>
        <taxon>Jutongia</taxon>
    </lineage>
</organism>
<dbReference type="EMBL" id="JACRSX010000011">
    <property type="protein sequence ID" value="MBC8562718.1"/>
    <property type="molecule type" value="Genomic_DNA"/>
</dbReference>
<comment type="function">
    <text evidence="7">Binds to the 23S rRNA.</text>
</comment>
<dbReference type="NCBIfam" id="TIGR00158">
    <property type="entry name" value="L9"/>
    <property type="match status" value="1"/>
</dbReference>
<dbReference type="PROSITE" id="PS00651">
    <property type="entry name" value="RIBOSOMAL_L9"/>
    <property type="match status" value="1"/>
</dbReference>
<evidence type="ECO:0000256" key="2">
    <source>
        <dbReference type="ARBA" id="ARBA00022730"/>
    </source>
</evidence>
<accession>A0ABR7N3X8</accession>
<dbReference type="SUPFAM" id="SSF55658">
    <property type="entry name" value="L9 N-domain-like"/>
    <property type="match status" value="1"/>
</dbReference>
<dbReference type="PANTHER" id="PTHR21368">
    <property type="entry name" value="50S RIBOSOMAL PROTEIN L9"/>
    <property type="match status" value="1"/>
</dbReference>
<keyword evidence="4 7" id="KW-0689">Ribosomal protein</keyword>
<comment type="similarity">
    <text evidence="1 7">Belongs to the bacterial ribosomal protein bL9 family.</text>
</comment>
<feature type="domain" description="Ribosomal protein L9" evidence="8">
    <location>
        <begin position="13"/>
        <end position="40"/>
    </location>
</feature>
<dbReference type="RefSeq" id="WP_022465353.1">
    <property type="nucleotide sequence ID" value="NZ_JACRSX010000011.1"/>
</dbReference>
<keyword evidence="2 7" id="KW-0699">rRNA-binding</keyword>
<protein>
    <recommendedName>
        <fullName evidence="6 7">Large ribosomal subunit protein bL9</fullName>
    </recommendedName>
</protein>
<dbReference type="Proteomes" id="UP000606193">
    <property type="component" value="Unassembled WGS sequence"/>
</dbReference>
<name>A0ABR7N3X8_9FIRM</name>
<dbReference type="SUPFAM" id="SSF55653">
    <property type="entry name" value="Ribosomal protein L9 C-domain"/>
    <property type="match status" value="1"/>
</dbReference>
<dbReference type="Pfam" id="PF03948">
    <property type="entry name" value="Ribosomal_L9_C"/>
    <property type="match status" value="1"/>
</dbReference>
<dbReference type="InterPro" id="IPR000244">
    <property type="entry name" value="Ribosomal_bL9"/>
</dbReference>
<dbReference type="InterPro" id="IPR020070">
    <property type="entry name" value="Ribosomal_bL9_N"/>
</dbReference>
<evidence type="ECO:0000256" key="4">
    <source>
        <dbReference type="ARBA" id="ARBA00022980"/>
    </source>
</evidence>
<dbReference type="HAMAP" id="MF_00503">
    <property type="entry name" value="Ribosomal_bL9"/>
    <property type="match status" value="1"/>
</dbReference>
<keyword evidence="5 7" id="KW-0687">Ribonucleoprotein</keyword>
<dbReference type="Gene3D" id="3.40.5.10">
    <property type="entry name" value="Ribosomal protein L9, N-terminal domain"/>
    <property type="match status" value="1"/>
</dbReference>
<keyword evidence="10" id="KW-1185">Reference proteome</keyword>
<dbReference type="InterPro" id="IPR020069">
    <property type="entry name" value="Ribosomal_bL9_C"/>
</dbReference>
<dbReference type="InterPro" id="IPR020594">
    <property type="entry name" value="Ribosomal_bL9_bac/chp"/>
</dbReference>
<dbReference type="InterPro" id="IPR009027">
    <property type="entry name" value="Ribosomal_bL9/RNase_H1_N"/>
</dbReference>
<gene>
    <name evidence="7" type="primary">rplI</name>
    <name evidence="9" type="ORF">H8704_08795</name>
</gene>
<reference evidence="9 10" key="1">
    <citation type="submission" date="2020-08" db="EMBL/GenBank/DDBJ databases">
        <title>Genome public.</title>
        <authorList>
            <person name="Liu C."/>
            <person name="Sun Q."/>
        </authorList>
    </citation>
    <scope>NUCLEOTIDE SEQUENCE [LARGE SCALE GENOMIC DNA]</scope>
    <source>
        <strain evidence="9 10">NSJ-37</strain>
    </source>
</reference>
<evidence type="ECO:0000313" key="10">
    <source>
        <dbReference type="Proteomes" id="UP000606193"/>
    </source>
</evidence>
<evidence type="ECO:0000259" key="8">
    <source>
        <dbReference type="PROSITE" id="PS00651"/>
    </source>
</evidence>
<evidence type="ECO:0000256" key="5">
    <source>
        <dbReference type="ARBA" id="ARBA00023274"/>
    </source>
</evidence>
<evidence type="ECO:0000256" key="6">
    <source>
        <dbReference type="ARBA" id="ARBA00035292"/>
    </source>
</evidence>
<keyword evidence="3 7" id="KW-0694">RNA-binding</keyword>
<dbReference type="InterPro" id="IPR036935">
    <property type="entry name" value="Ribosomal_bL9_N_sf"/>
</dbReference>
<evidence type="ECO:0000256" key="1">
    <source>
        <dbReference type="ARBA" id="ARBA00010605"/>
    </source>
</evidence>
<dbReference type="InterPro" id="IPR036791">
    <property type="entry name" value="Ribosomal_bL9_C_sf"/>
</dbReference>
<sequence>MEVILLADVKALGKKGELVNVSDGYAKNFLFKKKLGIEATAKNKNDLKLQKKHEEKVAQEKLDDAKAFAEELKEKSITVSIKTGSGGRSFGSVSTKELAAAAKEQLGYELDKKKMVLPEPIKSPGIFDLPIKLHPKVLGSLKVIVQETK</sequence>
<dbReference type="GO" id="GO:0005840">
    <property type="term" value="C:ribosome"/>
    <property type="evidence" value="ECO:0007669"/>
    <property type="project" value="UniProtKB-KW"/>
</dbReference>
<evidence type="ECO:0000256" key="3">
    <source>
        <dbReference type="ARBA" id="ARBA00022884"/>
    </source>
</evidence>